<keyword evidence="3" id="KW-0548">Nucleotidyltransferase</keyword>
<dbReference type="Gene3D" id="3.30.70.270">
    <property type="match status" value="1"/>
</dbReference>
<feature type="region of interest" description="Disordered" evidence="8">
    <location>
        <begin position="189"/>
        <end position="213"/>
    </location>
</feature>
<feature type="compositionally biased region" description="Acidic residues" evidence="8">
    <location>
        <begin position="803"/>
        <end position="819"/>
    </location>
</feature>
<dbReference type="PANTHER" id="PTHR37984:SF5">
    <property type="entry name" value="PROTEIN NYNRIN-LIKE"/>
    <property type="match status" value="1"/>
</dbReference>
<dbReference type="Gene3D" id="3.10.10.10">
    <property type="entry name" value="HIV Type 1 Reverse Transcriptase, subunit A, domain 1"/>
    <property type="match status" value="1"/>
</dbReference>
<keyword evidence="1" id="KW-0645">Protease</keyword>
<dbReference type="InterPro" id="IPR016197">
    <property type="entry name" value="Chromo-like_dom_sf"/>
</dbReference>
<dbReference type="EMBL" id="CACVKT020004065">
    <property type="protein sequence ID" value="CAC5387892.1"/>
    <property type="molecule type" value="Genomic_DNA"/>
</dbReference>
<feature type="domain" description="Reverse transcriptase" evidence="9">
    <location>
        <begin position="291"/>
        <end position="485"/>
    </location>
</feature>
<dbReference type="CDD" id="cd09274">
    <property type="entry name" value="RNase_HI_RT_Ty3"/>
    <property type="match status" value="1"/>
</dbReference>
<dbReference type="SUPFAM" id="SSF56672">
    <property type="entry name" value="DNA/RNA polymerases"/>
    <property type="match status" value="1"/>
</dbReference>
<dbReference type="Proteomes" id="UP000507470">
    <property type="component" value="Unassembled WGS sequence"/>
</dbReference>
<keyword evidence="5" id="KW-0255">Endonuclease</keyword>
<evidence type="ECO:0000259" key="9">
    <source>
        <dbReference type="PROSITE" id="PS50878"/>
    </source>
</evidence>
<evidence type="ECO:0000256" key="8">
    <source>
        <dbReference type="SAM" id="MobiDB-lite"/>
    </source>
</evidence>
<keyword evidence="7" id="KW-0695">RNA-directed DNA polymerase</keyword>
<evidence type="ECO:0000313" key="10">
    <source>
        <dbReference type="EMBL" id="CAC5387892.1"/>
    </source>
</evidence>
<dbReference type="CDD" id="cd01647">
    <property type="entry name" value="RT_LTR"/>
    <property type="match status" value="1"/>
</dbReference>
<feature type="compositionally biased region" description="Low complexity" evidence="8">
    <location>
        <begin position="198"/>
        <end position="208"/>
    </location>
</feature>
<dbReference type="InterPro" id="IPR043128">
    <property type="entry name" value="Rev_trsase/Diguanyl_cyclase"/>
</dbReference>
<proteinExistence type="predicted"/>
<dbReference type="InterPro" id="IPR000477">
    <property type="entry name" value="RT_dom"/>
</dbReference>
<dbReference type="FunFam" id="3.10.10.10:FF:000007">
    <property type="entry name" value="Retrovirus-related Pol polyprotein from transposon 17.6-like Protein"/>
    <property type="match status" value="1"/>
</dbReference>
<dbReference type="PANTHER" id="PTHR37984">
    <property type="entry name" value="PROTEIN CBG26694"/>
    <property type="match status" value="1"/>
</dbReference>
<dbReference type="OrthoDB" id="8000983at2759"/>
<feature type="compositionally biased region" description="Pro residues" evidence="8">
    <location>
        <begin position="832"/>
        <end position="841"/>
    </location>
</feature>
<gene>
    <name evidence="10" type="ORF">MCOR_23173</name>
</gene>
<dbReference type="GO" id="GO:0008233">
    <property type="term" value="F:peptidase activity"/>
    <property type="evidence" value="ECO:0007669"/>
    <property type="project" value="UniProtKB-KW"/>
</dbReference>
<evidence type="ECO:0000313" key="11">
    <source>
        <dbReference type="Proteomes" id="UP000507470"/>
    </source>
</evidence>
<keyword evidence="2" id="KW-0808">Transferase</keyword>
<dbReference type="SUPFAM" id="SSF54160">
    <property type="entry name" value="Chromo domain-like"/>
    <property type="match status" value="1"/>
</dbReference>
<feature type="region of interest" description="Disordered" evidence="8">
    <location>
        <begin position="797"/>
        <end position="843"/>
    </location>
</feature>
<sequence length="903" mass="102785">MNRNLLDKTSYAKVPLQPGAMKQVIAANGNHVQVLGKLSITLHVGNKQFTQTVHILDQLHHSLILGVDFMRKNGAFINFQDCTLELKDNPNIVLSSITLNSGLVRTKKVVTLPKHSETLIQVSISKQDEDSTVLLEPPQFLQNVVVAKCLVKIHNGKAHLRLLNPTATDIKLRPHTVIAKVSHVNTEEIHSIDDKQSADTPSFSSTSKSESDDMTFDLTSACLTSSEKHKLLPFLQKNRSIFANSLEEIGCTHLYNHHIETVPGAKPFRSPPYRQTPKVRAEQDRQVKELLHNDIIEPSISNWASPVVMCFKKSGEMRMAIDYRKVNSLSIPQTFPLPHMESVFDAIGEVKAQYFSCVDLKSGFHQVPLTEESKHKSAFITQTGIYQFKRIPFGLMNSPITFQAMMSHVLRGLNWKFVLVYVDDILIFSQTFEDHLNHLSQVFDRLRHANLKLHPKERNYTTSEKECLAILKGVETFRPYLANSAFTVITDHNALVWLKSAKHTGRLSRWALKLQDLNFDIIHRPGKSNVVADCLSRVPNPFRATQIDTLSIPTQDQGISSLDSIDSHVSSENLSSEFDDEVQFGAEVHFYYASEHATDCQECPIISAVDTENIQNIVEDKPALSELQKQCPEFSAIYTYLESGDLHEELKHRDKIVSESKYFSLSEEPKDSLPQDTRVYIDQFLSNIKMSHKIALQNEAAQKEKDKVRHDQTARVRTFAIGDLILLKVHKFPKGQSRKLCDKASGPYRIEEIGPNYTYGIRRISDHKKQASLVNATNLQPYMRPDPTRQRLAQEVQNIPPDPDSDSDSDPEDDQDDEATPNVEVEATQQPIPIPQHPPDPATRYQIQKVLRGRRKHGRREMYIKWLDGSCTWEPDTCFDEEMSDFINSRWTKQGKRRKSYFN</sequence>
<evidence type="ECO:0000256" key="6">
    <source>
        <dbReference type="ARBA" id="ARBA00022801"/>
    </source>
</evidence>
<dbReference type="InterPro" id="IPR043502">
    <property type="entry name" value="DNA/RNA_pol_sf"/>
</dbReference>
<organism evidence="10 11">
    <name type="scientific">Mytilus coruscus</name>
    <name type="common">Sea mussel</name>
    <dbReference type="NCBI Taxonomy" id="42192"/>
    <lineage>
        <taxon>Eukaryota</taxon>
        <taxon>Metazoa</taxon>
        <taxon>Spiralia</taxon>
        <taxon>Lophotrochozoa</taxon>
        <taxon>Mollusca</taxon>
        <taxon>Bivalvia</taxon>
        <taxon>Autobranchia</taxon>
        <taxon>Pteriomorphia</taxon>
        <taxon>Mytilida</taxon>
        <taxon>Mytiloidea</taxon>
        <taxon>Mytilidae</taxon>
        <taxon>Mytilinae</taxon>
        <taxon>Mytilus</taxon>
    </lineage>
</organism>
<dbReference type="PROSITE" id="PS50878">
    <property type="entry name" value="RT_POL"/>
    <property type="match status" value="1"/>
</dbReference>
<dbReference type="GO" id="GO:0006508">
    <property type="term" value="P:proteolysis"/>
    <property type="evidence" value="ECO:0007669"/>
    <property type="project" value="UniProtKB-KW"/>
</dbReference>
<name>A0A6J8BW57_MYTCO</name>
<evidence type="ECO:0000256" key="5">
    <source>
        <dbReference type="ARBA" id="ARBA00022759"/>
    </source>
</evidence>
<dbReference type="InterPro" id="IPR050951">
    <property type="entry name" value="Retrovirus_Pol_polyprotein"/>
</dbReference>
<dbReference type="SUPFAM" id="SSF50630">
    <property type="entry name" value="Acid proteases"/>
    <property type="match status" value="1"/>
</dbReference>
<keyword evidence="4" id="KW-0540">Nuclease</keyword>
<protein>
    <submittedName>
        <fullName evidence="10">Transposon Ty3-I Gag-Pol polyprotein,Transposon Ty3-G Gag-Pol polyprotein</fullName>
    </submittedName>
</protein>
<dbReference type="CDD" id="cd00303">
    <property type="entry name" value="retropepsin_like"/>
    <property type="match status" value="1"/>
</dbReference>
<evidence type="ECO:0000256" key="1">
    <source>
        <dbReference type="ARBA" id="ARBA00022670"/>
    </source>
</evidence>
<dbReference type="InterPro" id="IPR021109">
    <property type="entry name" value="Peptidase_aspartic_dom_sf"/>
</dbReference>
<accession>A0A6J8BW57</accession>
<dbReference type="AlphaFoldDB" id="A0A6J8BW57"/>
<dbReference type="Gene3D" id="2.40.70.10">
    <property type="entry name" value="Acid Proteases"/>
    <property type="match status" value="1"/>
</dbReference>
<evidence type="ECO:0000256" key="7">
    <source>
        <dbReference type="ARBA" id="ARBA00022918"/>
    </source>
</evidence>
<dbReference type="GO" id="GO:0004519">
    <property type="term" value="F:endonuclease activity"/>
    <property type="evidence" value="ECO:0007669"/>
    <property type="project" value="UniProtKB-KW"/>
</dbReference>
<dbReference type="GO" id="GO:0003964">
    <property type="term" value="F:RNA-directed DNA polymerase activity"/>
    <property type="evidence" value="ECO:0007669"/>
    <property type="project" value="UniProtKB-KW"/>
</dbReference>
<dbReference type="Pfam" id="PF00078">
    <property type="entry name" value="RVT_1"/>
    <property type="match status" value="1"/>
</dbReference>
<evidence type="ECO:0000256" key="3">
    <source>
        <dbReference type="ARBA" id="ARBA00022695"/>
    </source>
</evidence>
<keyword evidence="6" id="KW-0378">Hydrolase</keyword>
<dbReference type="CDD" id="cd00024">
    <property type="entry name" value="CD_CSD"/>
    <property type="match status" value="1"/>
</dbReference>
<evidence type="ECO:0000256" key="2">
    <source>
        <dbReference type="ARBA" id="ARBA00022679"/>
    </source>
</evidence>
<reference evidence="10 11" key="1">
    <citation type="submission" date="2020-06" db="EMBL/GenBank/DDBJ databases">
        <authorList>
            <person name="Li R."/>
            <person name="Bekaert M."/>
        </authorList>
    </citation>
    <scope>NUCLEOTIDE SEQUENCE [LARGE SCALE GENOMIC DNA]</scope>
    <source>
        <strain evidence="11">wild</strain>
    </source>
</reference>
<keyword evidence="11" id="KW-1185">Reference proteome</keyword>
<evidence type="ECO:0000256" key="4">
    <source>
        <dbReference type="ARBA" id="ARBA00022722"/>
    </source>
</evidence>